<reference evidence="1 2" key="1">
    <citation type="submission" date="2020-08" db="EMBL/GenBank/DDBJ databases">
        <title>Edaphobacter telluris sp. nov. and Acidobacterium dinghuensis sp. nov., two acidobacteria isolated from forest soil.</title>
        <authorList>
            <person name="Fu J."/>
            <person name="Qiu L."/>
        </authorList>
    </citation>
    <scope>NUCLEOTIDE SEQUENCE [LARGE SCALE GENOMIC DNA]</scope>
    <source>
        <strain evidence="1">4Y35</strain>
    </source>
</reference>
<accession>A0A7G8BLY4</accession>
<dbReference type="KEGG" id="adin:H7849_06310"/>
<sequence>MAKAVDFRVFTPSNSRDDLIRRIEHAPVEHAEAILAAYDLLQRLHEKGVIDLLNGLLNAGDTVVDRVVDVISSKELVTALRIALMFSNRLSSIDADKLHSVIADAEKEPPSLLTIGKQAISRDARRGMAVAVGLLNILGKALETQQTKE</sequence>
<dbReference type="EMBL" id="CP060394">
    <property type="protein sequence ID" value="QNI33554.1"/>
    <property type="molecule type" value="Genomic_DNA"/>
</dbReference>
<dbReference type="AlphaFoldDB" id="A0A7G8BLY4"/>
<evidence type="ECO:0000313" key="1">
    <source>
        <dbReference type="EMBL" id="QNI33554.1"/>
    </source>
</evidence>
<name>A0A7G8BLY4_9BACT</name>
<dbReference type="RefSeq" id="WP_186745066.1">
    <property type="nucleotide sequence ID" value="NZ_CP060394.1"/>
</dbReference>
<dbReference type="Proteomes" id="UP000515312">
    <property type="component" value="Chromosome"/>
</dbReference>
<evidence type="ECO:0008006" key="3">
    <source>
        <dbReference type="Google" id="ProtNLM"/>
    </source>
</evidence>
<organism evidence="1 2">
    <name type="scientific">Alloacidobacterium dinghuense</name>
    <dbReference type="NCBI Taxonomy" id="2763107"/>
    <lineage>
        <taxon>Bacteria</taxon>
        <taxon>Pseudomonadati</taxon>
        <taxon>Acidobacteriota</taxon>
        <taxon>Terriglobia</taxon>
        <taxon>Terriglobales</taxon>
        <taxon>Acidobacteriaceae</taxon>
        <taxon>Alloacidobacterium</taxon>
    </lineage>
</organism>
<keyword evidence="2" id="KW-1185">Reference proteome</keyword>
<proteinExistence type="predicted"/>
<evidence type="ECO:0000313" key="2">
    <source>
        <dbReference type="Proteomes" id="UP000515312"/>
    </source>
</evidence>
<gene>
    <name evidence="1" type="ORF">H7849_06310</name>
</gene>
<protein>
    <recommendedName>
        <fullName evidence="3">DUF1641 domain-containing protein</fullName>
    </recommendedName>
</protein>